<reference evidence="1 3" key="1">
    <citation type="journal article" date="2008" name="Science">
        <title>The Physcomitrella genome reveals evolutionary insights into the conquest of land by plants.</title>
        <authorList>
            <person name="Rensing S."/>
            <person name="Lang D."/>
            <person name="Zimmer A."/>
            <person name="Terry A."/>
            <person name="Salamov A."/>
            <person name="Shapiro H."/>
            <person name="Nishiyama T."/>
            <person name="Perroud P.-F."/>
            <person name="Lindquist E."/>
            <person name="Kamisugi Y."/>
            <person name="Tanahashi T."/>
            <person name="Sakakibara K."/>
            <person name="Fujita T."/>
            <person name="Oishi K."/>
            <person name="Shin-I T."/>
            <person name="Kuroki Y."/>
            <person name="Toyoda A."/>
            <person name="Suzuki Y."/>
            <person name="Hashimoto A."/>
            <person name="Yamaguchi K."/>
            <person name="Sugano A."/>
            <person name="Kohara Y."/>
            <person name="Fujiyama A."/>
            <person name="Anterola A."/>
            <person name="Aoki S."/>
            <person name="Ashton N."/>
            <person name="Barbazuk W.B."/>
            <person name="Barker E."/>
            <person name="Bennetzen J."/>
            <person name="Bezanilla M."/>
            <person name="Blankenship R."/>
            <person name="Cho S.H."/>
            <person name="Dutcher S."/>
            <person name="Estelle M."/>
            <person name="Fawcett J.A."/>
            <person name="Gundlach H."/>
            <person name="Hanada K."/>
            <person name="Heyl A."/>
            <person name="Hicks K.A."/>
            <person name="Hugh J."/>
            <person name="Lohr M."/>
            <person name="Mayer K."/>
            <person name="Melkozernov A."/>
            <person name="Murata T."/>
            <person name="Nelson D."/>
            <person name="Pils B."/>
            <person name="Prigge M."/>
            <person name="Reiss B."/>
            <person name="Renner T."/>
            <person name="Rombauts S."/>
            <person name="Rushton P."/>
            <person name="Sanderfoot A."/>
            <person name="Schween G."/>
            <person name="Shiu S.-H."/>
            <person name="Stueber K."/>
            <person name="Theodoulou F.L."/>
            <person name="Tu H."/>
            <person name="Van de Peer Y."/>
            <person name="Verrier P.J."/>
            <person name="Waters E."/>
            <person name="Wood A."/>
            <person name="Yang L."/>
            <person name="Cove D."/>
            <person name="Cuming A."/>
            <person name="Hasebe M."/>
            <person name="Lucas S."/>
            <person name="Mishler D.B."/>
            <person name="Reski R."/>
            <person name="Grigoriev I."/>
            <person name="Quatrano R.S."/>
            <person name="Boore J.L."/>
        </authorList>
    </citation>
    <scope>NUCLEOTIDE SEQUENCE [LARGE SCALE GENOMIC DNA]</scope>
    <source>
        <strain evidence="2 3">cv. Gransden 2004</strain>
    </source>
</reference>
<sequence>MSNGISALILVNGTTTKKFDLQIFTKIYRYIDATQALEFFMTLPIIDITKTIYLAWIDQSQVDFYKINEISCVILVANQQILNI</sequence>
<proteinExistence type="predicted"/>
<dbReference type="EnsemblPlants" id="Pp3c6_4380V3.1">
    <property type="protein sequence ID" value="PAC:32975951.CDS.1"/>
    <property type="gene ID" value="Pp3c6_4380"/>
</dbReference>
<dbReference type="Gramene" id="Pp3c6_4380V3.1">
    <property type="protein sequence ID" value="PAC:32975951.CDS.1"/>
    <property type="gene ID" value="Pp3c6_4380"/>
</dbReference>
<dbReference type="Proteomes" id="UP000006727">
    <property type="component" value="Chromosome 6"/>
</dbReference>
<reference evidence="2" key="3">
    <citation type="submission" date="2020-12" db="UniProtKB">
        <authorList>
            <consortium name="EnsemblPlants"/>
        </authorList>
    </citation>
    <scope>IDENTIFICATION</scope>
</reference>
<protein>
    <submittedName>
        <fullName evidence="1 2">Uncharacterized protein</fullName>
    </submittedName>
</protein>
<evidence type="ECO:0000313" key="1">
    <source>
        <dbReference type="EMBL" id="PNR52118.1"/>
    </source>
</evidence>
<name>A0A2K1KEB4_PHYPA</name>
<evidence type="ECO:0000313" key="3">
    <source>
        <dbReference type="Proteomes" id="UP000006727"/>
    </source>
</evidence>
<dbReference type="AlphaFoldDB" id="A0A2K1KEB4"/>
<dbReference type="EMBL" id="ABEU02000006">
    <property type="protein sequence ID" value="PNR52118.1"/>
    <property type="molecule type" value="Genomic_DNA"/>
</dbReference>
<organism evidence="1">
    <name type="scientific">Physcomitrium patens</name>
    <name type="common">Spreading-leaved earth moss</name>
    <name type="synonym">Physcomitrella patens</name>
    <dbReference type="NCBI Taxonomy" id="3218"/>
    <lineage>
        <taxon>Eukaryota</taxon>
        <taxon>Viridiplantae</taxon>
        <taxon>Streptophyta</taxon>
        <taxon>Embryophyta</taxon>
        <taxon>Bryophyta</taxon>
        <taxon>Bryophytina</taxon>
        <taxon>Bryopsida</taxon>
        <taxon>Funariidae</taxon>
        <taxon>Funariales</taxon>
        <taxon>Funariaceae</taxon>
        <taxon>Physcomitrium</taxon>
    </lineage>
</organism>
<reference evidence="1 3" key="2">
    <citation type="journal article" date="2018" name="Plant J.">
        <title>The Physcomitrella patens chromosome-scale assembly reveals moss genome structure and evolution.</title>
        <authorList>
            <person name="Lang D."/>
            <person name="Ullrich K.K."/>
            <person name="Murat F."/>
            <person name="Fuchs J."/>
            <person name="Jenkins J."/>
            <person name="Haas F.B."/>
            <person name="Piednoel M."/>
            <person name="Gundlach H."/>
            <person name="Van Bel M."/>
            <person name="Meyberg R."/>
            <person name="Vives C."/>
            <person name="Morata J."/>
            <person name="Symeonidi A."/>
            <person name="Hiss M."/>
            <person name="Muchero W."/>
            <person name="Kamisugi Y."/>
            <person name="Saleh O."/>
            <person name="Blanc G."/>
            <person name="Decker E.L."/>
            <person name="van Gessel N."/>
            <person name="Grimwood J."/>
            <person name="Hayes R.D."/>
            <person name="Graham S.W."/>
            <person name="Gunter L.E."/>
            <person name="McDaniel S.F."/>
            <person name="Hoernstein S.N.W."/>
            <person name="Larsson A."/>
            <person name="Li F.W."/>
            <person name="Perroud P.F."/>
            <person name="Phillips J."/>
            <person name="Ranjan P."/>
            <person name="Rokshar D.S."/>
            <person name="Rothfels C.J."/>
            <person name="Schneider L."/>
            <person name="Shu S."/>
            <person name="Stevenson D.W."/>
            <person name="Thummler F."/>
            <person name="Tillich M."/>
            <person name="Villarreal Aguilar J.C."/>
            <person name="Widiez T."/>
            <person name="Wong G.K."/>
            <person name="Wymore A."/>
            <person name="Zhang Y."/>
            <person name="Zimmer A.D."/>
            <person name="Quatrano R.S."/>
            <person name="Mayer K.F.X."/>
            <person name="Goodstein D."/>
            <person name="Casacuberta J.M."/>
            <person name="Vandepoele K."/>
            <person name="Reski R."/>
            <person name="Cuming A.C."/>
            <person name="Tuskan G.A."/>
            <person name="Maumus F."/>
            <person name="Salse J."/>
            <person name="Schmutz J."/>
            <person name="Rensing S.A."/>
        </authorList>
    </citation>
    <scope>NUCLEOTIDE SEQUENCE [LARGE SCALE GENOMIC DNA]</scope>
    <source>
        <strain evidence="2 3">cv. Gransden 2004</strain>
    </source>
</reference>
<accession>A0A2K1KEB4</accession>
<keyword evidence="3" id="KW-1185">Reference proteome</keyword>
<dbReference type="InParanoid" id="A0A2K1KEB4"/>
<dbReference type="STRING" id="3218.A0A2K1KEB4"/>
<gene>
    <name evidence="1" type="ORF">PHYPA_008492</name>
</gene>
<evidence type="ECO:0000313" key="2">
    <source>
        <dbReference type="EnsemblPlants" id="PAC:32975951.CDS.1"/>
    </source>
</evidence>